<feature type="compositionally biased region" description="Low complexity" evidence="1">
    <location>
        <begin position="766"/>
        <end position="777"/>
    </location>
</feature>
<feature type="compositionally biased region" description="Basic and acidic residues" evidence="1">
    <location>
        <begin position="1141"/>
        <end position="1169"/>
    </location>
</feature>
<feature type="compositionally biased region" description="Basic residues" evidence="1">
    <location>
        <begin position="631"/>
        <end position="641"/>
    </location>
</feature>
<organism evidence="2 3">
    <name type="scientific">Coregonus suidteri</name>
    <dbReference type="NCBI Taxonomy" id="861788"/>
    <lineage>
        <taxon>Eukaryota</taxon>
        <taxon>Metazoa</taxon>
        <taxon>Chordata</taxon>
        <taxon>Craniata</taxon>
        <taxon>Vertebrata</taxon>
        <taxon>Euteleostomi</taxon>
        <taxon>Actinopterygii</taxon>
        <taxon>Neopterygii</taxon>
        <taxon>Teleostei</taxon>
        <taxon>Protacanthopterygii</taxon>
        <taxon>Salmoniformes</taxon>
        <taxon>Salmonidae</taxon>
        <taxon>Coregoninae</taxon>
        <taxon>Coregonus</taxon>
    </lineage>
</organism>
<feature type="compositionally biased region" description="Polar residues" evidence="1">
    <location>
        <begin position="1454"/>
        <end position="1467"/>
    </location>
</feature>
<feature type="compositionally biased region" description="Polar residues" evidence="1">
    <location>
        <begin position="1221"/>
        <end position="1230"/>
    </location>
</feature>
<feature type="compositionally biased region" description="Basic and acidic residues" evidence="1">
    <location>
        <begin position="612"/>
        <end position="629"/>
    </location>
</feature>
<accession>A0AAN8R5E2</accession>
<feature type="region of interest" description="Disordered" evidence="1">
    <location>
        <begin position="1284"/>
        <end position="1332"/>
    </location>
</feature>
<feature type="compositionally biased region" description="Basic and acidic residues" evidence="1">
    <location>
        <begin position="1020"/>
        <end position="1033"/>
    </location>
</feature>
<feature type="region of interest" description="Disordered" evidence="1">
    <location>
        <begin position="1451"/>
        <end position="1478"/>
    </location>
</feature>
<feature type="compositionally biased region" description="Basic and acidic residues" evidence="1">
    <location>
        <begin position="1207"/>
        <end position="1220"/>
    </location>
</feature>
<feature type="compositionally biased region" description="Pro residues" evidence="1">
    <location>
        <begin position="494"/>
        <end position="504"/>
    </location>
</feature>
<feature type="region of interest" description="Disordered" evidence="1">
    <location>
        <begin position="1"/>
        <end position="83"/>
    </location>
</feature>
<feature type="region of interest" description="Disordered" evidence="1">
    <location>
        <begin position="203"/>
        <end position="225"/>
    </location>
</feature>
<evidence type="ECO:0000313" key="2">
    <source>
        <dbReference type="EMBL" id="KAK6324558.1"/>
    </source>
</evidence>
<feature type="region of interest" description="Disordered" evidence="1">
    <location>
        <begin position="766"/>
        <end position="789"/>
    </location>
</feature>
<feature type="compositionally biased region" description="Basic residues" evidence="1">
    <location>
        <begin position="210"/>
        <end position="225"/>
    </location>
</feature>
<feature type="compositionally biased region" description="Polar residues" evidence="1">
    <location>
        <begin position="360"/>
        <end position="415"/>
    </location>
</feature>
<feature type="compositionally biased region" description="Polar residues" evidence="1">
    <location>
        <begin position="882"/>
        <end position="896"/>
    </location>
</feature>
<feature type="compositionally biased region" description="Basic residues" evidence="1">
    <location>
        <begin position="1130"/>
        <end position="1140"/>
    </location>
</feature>
<feature type="compositionally biased region" description="Polar residues" evidence="1">
    <location>
        <begin position="1042"/>
        <end position="1070"/>
    </location>
</feature>
<sequence length="1523" mass="169170">MRTRQLPHQSLHPPQFPALPRSSPLDTAFLTPPPDLPISPLRSHFHSTSNTTAQSISLNHCSSTHHPTPHPVHQPQLALPQPPQVEESDEQIEKMLEDIMMGLNILPPMVLEKDCDRHHHLQSHDRPSACSCSHHPVHARHCGMHSAIGSASRCMCSQREGSDALSTETAFHSIISSHFVTTTTTCTVTPDLYLDPQPLTPHCSTPHPSTPHHHSHPSTPHHHSHPHFSCNDYSSDWTECNRASYCSGVLQCSSENAKNHHELLVRFQNQNSQNQELQNRNSKSLVVGCGGSSSIIPVHSGPSPRPPHHHQSLPQSQASLPYTGEEDRDPGCWKGSSAQTGIPSTSKEYVCNLSSADCLSTNGKTTPSQVNGDTTPSQVNGDSTPSQVNGDTTPSQVNGEAIPSQSLSQASTNHEVPQEEEPMAVTPGFLPPSETDASEPQHPACPPDATPGRGLGFPELLSLLSRGSETQPSQSPPPHWEELRLPKCLSPLNSPEPSPPPSPTKPFLKSPFRHPATPFHRIPQLSKLPPWLCRTPRRLQFPLSSMIHSPRSRGNLCESKKCLLLPLESNNNSEQMTDGQDRASISNNSRLAGKEGEEEWKRKKVVTTTTGRRLEKPKAKRSEGDETLKPHSNRKRIRVRRKEGFEAEQGRRIEKLKAKTERSQGDETWNPPRNRTRIHERRTEGLKAEQEQSEDSETLEPRRKKRKRNVSTKIEVGDEDIKTERVKLNDGTKTENGQVKISICSVSLATNNVLASERLGRYLSNTSTTSTKSLSSLGEEANGPPEGIKRLRREMGNPVRVLRARDRDVKRPPNVWTATRSCSPVKLHQEDQPSNVSSETPSPSFSRFQALANAVGLLQIPPTPPPNRKRGRPRKIRPGKKQVSQAGGSVPSSAMTTGIHDGEAVEHKKEKGREPQRKEKGSGEPQGKEKGVGEPQGKEQGVREPQGKEKRVRESQGKEKGVRESQGKEKGGGEPQGKEKGSGEPQGKEKGVRELQGKEKGVRELQGKDDKRNKYRKRVRLWEGHGEGERAELFQRLPVLSKSKTVAQKPSLQTTSPSTPEEQVPSNCSGIGTGTIPEPQPSGQPQNSSPERSGETESDRDQVSPPAVKLAPSKGRAPTVSLKKFQELLKHRHQKTRKSAKSKEAKETESETEGEKQSEGKLKLLKPNEIDSGQNESRLMNKKKSYSQSLERESAVRPTVENYDQTNRTESDHPEEKDAGHNSSTCGQETEYQELIYKETERENIEDREHFENTENVEDGENVDASGDFSELREELATLAMLSMTRTKKMVDPQRTDKGNKEGRDLVTKENRERETDSSTETNKKTEEPKGSMLEAYRRSVIIREVEEKMEDGYLEMEISSEEFDVVDEVHQTFGYAVTEEVSGEEEEIDVEEMCPTMYPDAAWQEVSGAREVDQSSSTMVSFRGITHNHFHMATAAPKMADVSLPTPLEAEPSTLTSSRRVTTGSIGSWEPEEEEEVEVDVLEWSPDVRPIVWGAGLEQGVTELTEEDLEEDEIDVMGEETD</sequence>
<feature type="compositionally biased region" description="Polar residues" evidence="1">
    <location>
        <begin position="46"/>
        <end position="62"/>
    </location>
</feature>
<evidence type="ECO:0000256" key="1">
    <source>
        <dbReference type="SAM" id="MobiDB-lite"/>
    </source>
</evidence>
<dbReference type="EMBL" id="JAGTTL010000003">
    <property type="protein sequence ID" value="KAK6324558.1"/>
    <property type="molecule type" value="Genomic_DNA"/>
</dbReference>
<feature type="compositionally biased region" description="Basic and acidic residues" evidence="1">
    <location>
        <begin position="1236"/>
        <end position="1253"/>
    </location>
</feature>
<proteinExistence type="predicted"/>
<feature type="region of interest" description="Disordered" evidence="1">
    <location>
        <begin position="274"/>
        <end position="344"/>
    </location>
</feature>
<keyword evidence="3" id="KW-1185">Reference proteome</keyword>
<feature type="compositionally biased region" description="Basic and acidic residues" evidence="1">
    <location>
        <begin position="900"/>
        <end position="1012"/>
    </location>
</feature>
<reference evidence="2 3" key="1">
    <citation type="submission" date="2021-04" db="EMBL/GenBank/DDBJ databases">
        <authorList>
            <person name="De Guttry C."/>
            <person name="Zahm M."/>
            <person name="Klopp C."/>
            <person name="Cabau C."/>
            <person name="Louis A."/>
            <person name="Berthelot C."/>
            <person name="Parey E."/>
            <person name="Roest Crollius H."/>
            <person name="Montfort J."/>
            <person name="Robinson-Rechavi M."/>
            <person name="Bucao C."/>
            <person name="Bouchez O."/>
            <person name="Gislard M."/>
            <person name="Lluch J."/>
            <person name="Milhes M."/>
            <person name="Lampietro C."/>
            <person name="Lopez Roques C."/>
            <person name="Donnadieu C."/>
            <person name="Braasch I."/>
            <person name="Desvignes T."/>
            <person name="Postlethwait J."/>
            <person name="Bobe J."/>
            <person name="Wedekind C."/>
            <person name="Guiguen Y."/>
        </authorList>
    </citation>
    <scope>NUCLEOTIDE SEQUENCE [LARGE SCALE GENOMIC DNA]</scope>
    <source>
        <strain evidence="2">Cs_M1</strain>
        <tissue evidence="2">Blood</tissue>
    </source>
</reference>
<feature type="compositionally biased region" description="Basic and acidic residues" evidence="1">
    <location>
        <begin position="1092"/>
        <end position="1102"/>
    </location>
</feature>
<feature type="compositionally biased region" description="Low complexity" evidence="1">
    <location>
        <begin position="312"/>
        <end position="321"/>
    </location>
</feature>
<name>A0AAN8R5E2_9TELE</name>
<feature type="region of interest" description="Disordered" evidence="1">
    <location>
        <begin position="488"/>
        <end position="514"/>
    </location>
</feature>
<feature type="region of interest" description="Disordered" evidence="1">
    <location>
        <begin position="802"/>
        <end position="844"/>
    </location>
</feature>
<feature type="region of interest" description="Disordered" evidence="1">
    <location>
        <begin position="570"/>
        <end position="711"/>
    </location>
</feature>
<comment type="caution">
    <text evidence="2">The sequence shown here is derived from an EMBL/GenBank/DDBJ whole genome shotgun (WGS) entry which is preliminary data.</text>
</comment>
<feature type="compositionally biased region" description="Basic and acidic residues" evidence="1">
    <location>
        <begin position="681"/>
        <end position="690"/>
    </location>
</feature>
<gene>
    <name evidence="2" type="ORF">J4Q44_G00039000</name>
</gene>
<feature type="compositionally biased region" description="Basic and acidic residues" evidence="1">
    <location>
        <begin position="592"/>
        <end position="601"/>
    </location>
</feature>
<evidence type="ECO:0000313" key="3">
    <source>
        <dbReference type="Proteomes" id="UP001356427"/>
    </source>
</evidence>
<feature type="compositionally biased region" description="Basic residues" evidence="1">
    <location>
        <begin position="867"/>
        <end position="880"/>
    </location>
</feature>
<feature type="region of interest" description="Disordered" evidence="1">
    <location>
        <begin position="857"/>
        <end position="1271"/>
    </location>
</feature>
<feature type="compositionally biased region" description="Basic and acidic residues" evidence="1">
    <location>
        <begin position="642"/>
        <end position="665"/>
    </location>
</feature>
<feature type="region of interest" description="Disordered" evidence="1">
    <location>
        <begin position="360"/>
        <end position="458"/>
    </location>
</feature>
<dbReference type="Proteomes" id="UP001356427">
    <property type="component" value="Unassembled WGS sequence"/>
</dbReference>
<feature type="compositionally biased region" description="Low complexity" evidence="1">
    <location>
        <begin position="1081"/>
        <end position="1090"/>
    </location>
</feature>
<feature type="compositionally biased region" description="Basic and acidic residues" evidence="1">
    <location>
        <begin position="1289"/>
        <end position="1332"/>
    </location>
</feature>
<feature type="compositionally biased region" description="Polar residues" evidence="1">
    <location>
        <begin position="575"/>
        <end position="590"/>
    </location>
</feature>
<protein>
    <submittedName>
        <fullName evidence="2">Uncharacterized protein</fullName>
    </submittedName>
</protein>
<feature type="compositionally biased region" description="Polar residues" evidence="1">
    <location>
        <begin position="832"/>
        <end position="844"/>
    </location>
</feature>